<dbReference type="Proteomes" id="UP001199816">
    <property type="component" value="Unassembled WGS sequence"/>
</dbReference>
<comment type="caution">
    <text evidence="2">The sequence shown here is derived from an EMBL/GenBank/DDBJ whole genome shotgun (WGS) entry which is preliminary data.</text>
</comment>
<dbReference type="EMBL" id="JAJNEC010000007">
    <property type="protein sequence ID" value="MCD2425379.1"/>
    <property type="molecule type" value="Genomic_DNA"/>
</dbReference>
<organism evidence="2 3">
    <name type="scientific">Niabella pedocola</name>
    <dbReference type="NCBI Taxonomy" id="1752077"/>
    <lineage>
        <taxon>Bacteria</taxon>
        <taxon>Pseudomonadati</taxon>
        <taxon>Bacteroidota</taxon>
        <taxon>Chitinophagia</taxon>
        <taxon>Chitinophagales</taxon>
        <taxon>Chitinophagaceae</taxon>
        <taxon>Niabella</taxon>
    </lineage>
</organism>
<evidence type="ECO:0000259" key="1">
    <source>
        <dbReference type="Pfam" id="PF08522"/>
    </source>
</evidence>
<proteinExistence type="predicted"/>
<sequence length="405" mass="45887">MKSTIYWLIACTLSVLTSCDKYNSGITEPAAYSNVYMPRAVVNNPYITGLPLSDTTYTFAYNAFLGGIPDAGSGLNIRFDVNKNLVDSFNRRNNTTYELLPAGSFQFAQNAAIPAGERSTPTLTLSIQTSNIRPFQAYMLPLSIADAGGQQVSNVNGTTYYIFTRSYMADVEKRQKVLSLGTALDWNNKSRIIMARGRQNTLVVRHKNNDLHLYTPQADGTYNPQSKVLGVNWADSEAWYYINETDIVVRNYPYWAGLFYFKWEPDLTMHQASPVWEEWWLGDFWDKYTTIIPFKNYFLLVDKNNGDLLRQPLLSRVTTEKTVVGSGFSGYRQVLAWDNYLLALGGDGNLWLYKMAADATPGERILVGTGWNRYEKLAVIGKDILALDTNGDVYRYQFDPVPYLQ</sequence>
<evidence type="ECO:0000313" key="3">
    <source>
        <dbReference type="Proteomes" id="UP001199816"/>
    </source>
</evidence>
<feature type="domain" description="BT-3987-like N-terminal" evidence="1">
    <location>
        <begin position="33"/>
        <end position="150"/>
    </location>
</feature>
<dbReference type="PROSITE" id="PS51257">
    <property type="entry name" value="PROKAR_LIPOPROTEIN"/>
    <property type="match status" value="1"/>
</dbReference>
<accession>A0ABS8PWC7</accession>
<name>A0ABS8PWC7_9BACT</name>
<evidence type="ECO:0000313" key="2">
    <source>
        <dbReference type="EMBL" id="MCD2425379.1"/>
    </source>
</evidence>
<dbReference type="RefSeq" id="WP_231007854.1">
    <property type="nucleotide sequence ID" value="NZ_JAJNEC010000007.1"/>
</dbReference>
<dbReference type="Pfam" id="PF08522">
    <property type="entry name" value="BT_3987-like_N"/>
    <property type="match status" value="1"/>
</dbReference>
<reference evidence="2 3" key="1">
    <citation type="submission" date="2021-11" db="EMBL/GenBank/DDBJ databases">
        <title>Genomic of Niabella pedocola.</title>
        <authorList>
            <person name="Wu T."/>
        </authorList>
    </citation>
    <scope>NUCLEOTIDE SEQUENCE [LARGE SCALE GENOMIC DNA]</scope>
    <source>
        <strain evidence="2 3">JCM 31011</strain>
    </source>
</reference>
<keyword evidence="3" id="KW-1185">Reference proteome</keyword>
<dbReference type="InterPro" id="IPR013728">
    <property type="entry name" value="BT_3987-like_N"/>
</dbReference>
<protein>
    <submittedName>
        <fullName evidence="2">DUF1735 domain-containing protein</fullName>
    </submittedName>
</protein>
<dbReference type="Gene3D" id="2.115.10.10">
    <property type="entry name" value="Tachylectin 2"/>
    <property type="match status" value="1"/>
</dbReference>
<gene>
    <name evidence="2" type="ORF">LQ567_21525</name>
</gene>
<dbReference type="Gene3D" id="2.60.40.1740">
    <property type="entry name" value="hypothetical protein (bacova_03559)"/>
    <property type="match status" value="1"/>
</dbReference>